<accession>A0A0V0IKD1</accession>
<organism evidence="2">
    <name type="scientific">Solanum chacoense</name>
    <name type="common">Chaco potato</name>
    <dbReference type="NCBI Taxonomy" id="4108"/>
    <lineage>
        <taxon>Eukaryota</taxon>
        <taxon>Viridiplantae</taxon>
        <taxon>Streptophyta</taxon>
        <taxon>Embryophyta</taxon>
        <taxon>Tracheophyta</taxon>
        <taxon>Spermatophyta</taxon>
        <taxon>Magnoliopsida</taxon>
        <taxon>eudicotyledons</taxon>
        <taxon>Gunneridae</taxon>
        <taxon>Pentapetalae</taxon>
        <taxon>asterids</taxon>
        <taxon>lamiids</taxon>
        <taxon>Solanales</taxon>
        <taxon>Solanaceae</taxon>
        <taxon>Solanoideae</taxon>
        <taxon>Solaneae</taxon>
        <taxon>Solanum</taxon>
    </lineage>
</organism>
<name>A0A0V0IKD1_SOLCH</name>
<keyword evidence="1" id="KW-0472">Membrane</keyword>
<dbReference type="AlphaFoldDB" id="A0A0V0IKD1"/>
<evidence type="ECO:0000313" key="2">
    <source>
        <dbReference type="EMBL" id="JAP33023.1"/>
    </source>
</evidence>
<proteinExistence type="predicted"/>
<dbReference type="EMBL" id="GEDG01005435">
    <property type="protein sequence ID" value="JAP33023.1"/>
    <property type="molecule type" value="Transcribed_RNA"/>
</dbReference>
<sequence length="101" mass="12332">MLQLSVKFLHLGFFNFMCLFLFEMCYLYIFNFLLQRFCFLLQSFHYHFYCFNFPFGLLMFSSSMIDESLNISCAEYSIFIVFFNVDTNDMICFYVFCKLQK</sequence>
<reference evidence="2" key="1">
    <citation type="submission" date="2015-12" db="EMBL/GenBank/DDBJ databases">
        <title>Gene expression during late stages of embryo sac development: a critical building block for successful pollen-pistil interactions.</title>
        <authorList>
            <person name="Liu Y."/>
            <person name="Joly V."/>
            <person name="Sabar M."/>
            <person name="Matton D.P."/>
        </authorList>
    </citation>
    <scope>NUCLEOTIDE SEQUENCE</scope>
</reference>
<evidence type="ECO:0000256" key="1">
    <source>
        <dbReference type="SAM" id="Phobius"/>
    </source>
</evidence>
<feature type="transmembrane region" description="Helical" evidence="1">
    <location>
        <begin position="77"/>
        <end position="97"/>
    </location>
</feature>
<keyword evidence="1" id="KW-1133">Transmembrane helix</keyword>
<protein>
    <submittedName>
        <fullName evidence="2">Putative ovule protein</fullName>
    </submittedName>
</protein>
<feature type="transmembrane region" description="Helical" evidence="1">
    <location>
        <begin position="12"/>
        <end position="34"/>
    </location>
</feature>
<keyword evidence="1" id="KW-0812">Transmembrane</keyword>
<feature type="transmembrane region" description="Helical" evidence="1">
    <location>
        <begin position="46"/>
        <end position="65"/>
    </location>
</feature>